<dbReference type="AlphaFoldDB" id="A0A2V4C329"/>
<sequence length="165" mass="18261">MSEKHIVVQGATCTCKYSNESQNDVLKVKTQSKHYTNDKDGSEKLTASTKEIGQTLEKNTFGTCKMQPNPSGSYNPCKVDISEWKNFYDKVTLSNGGNILLEDSKATCKMGTPDCIEIVDHGQIAEPSEQNLKNANPDVQNKINPLLGLNDLTKPKFDFTGIEQE</sequence>
<organism evidence="1 2">
    <name type="scientific">Flavobacterium cheongpyeongense</name>
    <dbReference type="NCBI Taxonomy" id="2212651"/>
    <lineage>
        <taxon>Bacteria</taxon>
        <taxon>Pseudomonadati</taxon>
        <taxon>Bacteroidota</taxon>
        <taxon>Flavobacteriia</taxon>
        <taxon>Flavobacteriales</taxon>
        <taxon>Flavobacteriaceae</taxon>
        <taxon>Flavobacterium</taxon>
    </lineage>
</organism>
<dbReference type="RefSeq" id="WP_110306875.1">
    <property type="nucleotide sequence ID" value="NZ_QJHK01000009.1"/>
</dbReference>
<reference evidence="1 2" key="1">
    <citation type="submission" date="2018-05" db="EMBL/GenBank/DDBJ databases">
        <title>Flavobacterium sp. strain IMCC34759, incomplete genome.</title>
        <authorList>
            <person name="Joung Y."/>
            <person name="Cho J."/>
        </authorList>
    </citation>
    <scope>NUCLEOTIDE SEQUENCE [LARGE SCALE GENOMIC DNA]</scope>
    <source>
        <strain evidence="1 2">IMCC34759</strain>
    </source>
</reference>
<proteinExistence type="predicted"/>
<evidence type="ECO:0000313" key="2">
    <source>
        <dbReference type="Proteomes" id="UP000247903"/>
    </source>
</evidence>
<gene>
    <name evidence="1" type="ORF">DMB65_11950</name>
</gene>
<dbReference type="Proteomes" id="UP000247903">
    <property type="component" value="Unassembled WGS sequence"/>
</dbReference>
<dbReference type="EMBL" id="QJHK01000009">
    <property type="protein sequence ID" value="PXY40614.1"/>
    <property type="molecule type" value="Genomic_DNA"/>
</dbReference>
<comment type="caution">
    <text evidence="1">The sequence shown here is derived from an EMBL/GenBank/DDBJ whole genome shotgun (WGS) entry which is preliminary data.</text>
</comment>
<evidence type="ECO:0000313" key="1">
    <source>
        <dbReference type="EMBL" id="PXY40614.1"/>
    </source>
</evidence>
<protein>
    <submittedName>
        <fullName evidence="1">DUF4280 domain-containing protein</fullName>
    </submittedName>
</protein>
<accession>A0A2V4C329</accession>
<name>A0A2V4C329_9FLAO</name>
<dbReference type="Pfam" id="PF14107">
    <property type="entry name" value="DUF4280"/>
    <property type="match status" value="1"/>
</dbReference>
<dbReference type="InterPro" id="IPR025460">
    <property type="entry name" value="DUF4280"/>
</dbReference>
<dbReference type="OrthoDB" id="882303at2"/>
<keyword evidence="2" id="KW-1185">Reference proteome</keyword>